<evidence type="ECO:0000256" key="1">
    <source>
        <dbReference type="SAM" id="Phobius"/>
    </source>
</evidence>
<dbReference type="AlphaFoldDB" id="A0A1H7KT45"/>
<evidence type="ECO:0000259" key="2">
    <source>
        <dbReference type="PROSITE" id="PS50887"/>
    </source>
</evidence>
<dbReference type="RefSeq" id="WP_091481006.1">
    <property type="nucleotide sequence ID" value="NZ_BJYC01000009.1"/>
</dbReference>
<dbReference type="STRING" id="426702.SAMN04488099_10838"/>
<dbReference type="InterPro" id="IPR029016">
    <property type="entry name" value="GAF-like_dom_sf"/>
</dbReference>
<dbReference type="InterPro" id="IPR043128">
    <property type="entry name" value="Rev_trsase/Diguanyl_cyclase"/>
</dbReference>
<dbReference type="PANTHER" id="PTHR45138:SF9">
    <property type="entry name" value="DIGUANYLATE CYCLASE DGCM-RELATED"/>
    <property type="match status" value="1"/>
</dbReference>
<dbReference type="CDD" id="cd01949">
    <property type="entry name" value="GGDEF"/>
    <property type="match status" value="1"/>
</dbReference>
<name>A0A1H7KT45_9LACT</name>
<feature type="transmembrane region" description="Helical" evidence="1">
    <location>
        <begin position="67"/>
        <end position="93"/>
    </location>
</feature>
<dbReference type="InterPro" id="IPR000160">
    <property type="entry name" value="GGDEF_dom"/>
</dbReference>
<dbReference type="InterPro" id="IPR029787">
    <property type="entry name" value="Nucleotide_cyclase"/>
</dbReference>
<dbReference type="EMBL" id="FNZU01000008">
    <property type="protein sequence ID" value="SEK90043.1"/>
    <property type="molecule type" value="Genomic_DNA"/>
</dbReference>
<feature type="transmembrane region" description="Helical" evidence="1">
    <location>
        <begin position="37"/>
        <end position="55"/>
    </location>
</feature>
<dbReference type="GO" id="GO:0043709">
    <property type="term" value="P:cell adhesion involved in single-species biofilm formation"/>
    <property type="evidence" value="ECO:0007669"/>
    <property type="project" value="TreeGrafter"/>
</dbReference>
<feature type="transmembrane region" description="Helical" evidence="1">
    <location>
        <begin position="138"/>
        <end position="159"/>
    </location>
</feature>
<dbReference type="SUPFAM" id="SSF55073">
    <property type="entry name" value="Nucleotide cyclase"/>
    <property type="match status" value="1"/>
</dbReference>
<keyword evidence="1" id="KW-0812">Transmembrane</keyword>
<keyword evidence="1" id="KW-0472">Membrane</keyword>
<dbReference type="OrthoDB" id="9759607at2"/>
<accession>A0A1H7KT45</accession>
<dbReference type="Proteomes" id="UP000199081">
    <property type="component" value="Unassembled WGS sequence"/>
</dbReference>
<feature type="transmembrane region" description="Helical" evidence="1">
    <location>
        <begin position="180"/>
        <end position="199"/>
    </location>
</feature>
<dbReference type="Gene3D" id="3.30.70.270">
    <property type="match status" value="1"/>
</dbReference>
<dbReference type="FunFam" id="3.30.70.270:FF:000001">
    <property type="entry name" value="Diguanylate cyclase domain protein"/>
    <property type="match status" value="1"/>
</dbReference>
<evidence type="ECO:0000313" key="3">
    <source>
        <dbReference type="EMBL" id="SEK90043.1"/>
    </source>
</evidence>
<evidence type="ECO:0000313" key="4">
    <source>
        <dbReference type="Proteomes" id="UP000199081"/>
    </source>
</evidence>
<dbReference type="GO" id="GO:0005886">
    <property type="term" value="C:plasma membrane"/>
    <property type="evidence" value="ECO:0007669"/>
    <property type="project" value="TreeGrafter"/>
</dbReference>
<keyword evidence="1" id="KW-1133">Transmembrane helix</keyword>
<dbReference type="SUPFAM" id="SSF55781">
    <property type="entry name" value="GAF domain-like"/>
    <property type="match status" value="1"/>
</dbReference>
<dbReference type="Gene3D" id="3.30.450.40">
    <property type="match status" value="1"/>
</dbReference>
<dbReference type="PANTHER" id="PTHR45138">
    <property type="entry name" value="REGULATORY COMPONENTS OF SENSORY TRANSDUCTION SYSTEM"/>
    <property type="match status" value="1"/>
</dbReference>
<sequence length="577" mass="65936">MVSVKKKGGIWLSFFILSPLIFYLALPTFSLEQVWSVDYMFFVMLCLLVSFYPIHTEKSILFLTNGVSVAVFIIYGLFAEIVVTTLALLALMLRSNIKSDEHYRYPLNLLMFQLLSLVSAFAYYTVLPMVSDGGMSSFSLTALIIYMLVHLGFNQIAMYCINRYLFNVKETELIDEDFKFSFYTSLFIVPLSFILIYLFEELHLNGIVIGAIPFLTITVGMNVFFKNQMNNTYLKKVNVLAQELTEKKKRSEVIETYLRSLAHIFPVDALSYFNVSNDGEVRRTVVFKENLGIEELNEPFSISEKSILNNAILNRTIIYYNRAADWRIHCINDICYHAESAMVLPVTLREDVAGLILISHKTKFMYNDMIVSLIRILHQYFSIALDNAHQYELLEENSETDYLTGLTNLKGFSKQLEKVISEENTCVSLIVMDLDHFKKTNDTYGHEAGNEVLRQVARLLERLTDMGLTVARYGGEEFIVLLPDYSKNEARIIAEDIRRKIESAAFTVQQSIKSSKPVIIPTTASLGVATYPIDCSRADELITVADKAMYIGSKQKGRNRVTIARKGRNSYEVKKIF</sequence>
<gene>
    <name evidence="3" type="ORF">SAMN04488099_10838</name>
</gene>
<keyword evidence="4" id="KW-1185">Reference proteome</keyword>
<dbReference type="NCBIfam" id="TIGR00254">
    <property type="entry name" value="GGDEF"/>
    <property type="match status" value="1"/>
</dbReference>
<dbReference type="GO" id="GO:0052621">
    <property type="term" value="F:diguanylate cyclase activity"/>
    <property type="evidence" value="ECO:0007669"/>
    <property type="project" value="TreeGrafter"/>
</dbReference>
<organism evidence="3 4">
    <name type="scientific">Alkalibacterium pelagium</name>
    <dbReference type="NCBI Taxonomy" id="426702"/>
    <lineage>
        <taxon>Bacteria</taxon>
        <taxon>Bacillati</taxon>
        <taxon>Bacillota</taxon>
        <taxon>Bacilli</taxon>
        <taxon>Lactobacillales</taxon>
        <taxon>Carnobacteriaceae</taxon>
        <taxon>Alkalibacterium</taxon>
    </lineage>
</organism>
<dbReference type="PROSITE" id="PS50887">
    <property type="entry name" value="GGDEF"/>
    <property type="match status" value="1"/>
</dbReference>
<feature type="domain" description="GGDEF" evidence="2">
    <location>
        <begin position="425"/>
        <end position="566"/>
    </location>
</feature>
<dbReference type="InterPro" id="IPR050469">
    <property type="entry name" value="Diguanylate_Cyclase"/>
</dbReference>
<protein>
    <submittedName>
        <fullName evidence="3">Diguanylate cyclase (GGDEF) domain-containing protein</fullName>
    </submittedName>
</protein>
<proteinExistence type="predicted"/>
<feature type="transmembrane region" description="Helical" evidence="1">
    <location>
        <begin position="12"/>
        <end position="30"/>
    </location>
</feature>
<feature type="transmembrane region" description="Helical" evidence="1">
    <location>
        <begin position="105"/>
        <end position="126"/>
    </location>
</feature>
<reference evidence="4" key="1">
    <citation type="submission" date="2016-10" db="EMBL/GenBank/DDBJ databases">
        <authorList>
            <person name="Varghese N."/>
            <person name="Submissions S."/>
        </authorList>
    </citation>
    <scope>NUCLEOTIDE SEQUENCE [LARGE SCALE GENOMIC DNA]</scope>
    <source>
        <strain evidence="4">DSM 19183</strain>
    </source>
</reference>
<dbReference type="Pfam" id="PF00990">
    <property type="entry name" value="GGDEF"/>
    <property type="match status" value="1"/>
</dbReference>
<dbReference type="GO" id="GO:1902201">
    <property type="term" value="P:negative regulation of bacterial-type flagellum-dependent cell motility"/>
    <property type="evidence" value="ECO:0007669"/>
    <property type="project" value="TreeGrafter"/>
</dbReference>
<feature type="transmembrane region" description="Helical" evidence="1">
    <location>
        <begin position="205"/>
        <end position="225"/>
    </location>
</feature>
<dbReference type="SMART" id="SM00267">
    <property type="entry name" value="GGDEF"/>
    <property type="match status" value="1"/>
</dbReference>